<dbReference type="InterPro" id="IPR023214">
    <property type="entry name" value="HAD_sf"/>
</dbReference>
<reference evidence="10 11" key="1">
    <citation type="journal article" date="2016" name="Proc. Natl. Acad. Sci. U.S.A.">
        <title>Comparative genomics of biotechnologically important yeasts.</title>
        <authorList>
            <person name="Riley R."/>
            <person name="Haridas S."/>
            <person name="Wolfe K.H."/>
            <person name="Lopes M.R."/>
            <person name="Hittinger C.T."/>
            <person name="Goeker M."/>
            <person name="Salamov A.A."/>
            <person name="Wisecaver J.H."/>
            <person name="Long T.M."/>
            <person name="Calvey C.H."/>
            <person name="Aerts A.L."/>
            <person name="Barry K.W."/>
            <person name="Choi C."/>
            <person name="Clum A."/>
            <person name="Coughlan A.Y."/>
            <person name="Deshpande S."/>
            <person name="Douglass A.P."/>
            <person name="Hanson S.J."/>
            <person name="Klenk H.-P."/>
            <person name="LaButti K.M."/>
            <person name="Lapidus A."/>
            <person name="Lindquist E.A."/>
            <person name="Lipzen A.M."/>
            <person name="Meier-Kolthoff J.P."/>
            <person name="Ohm R.A."/>
            <person name="Otillar R.P."/>
            <person name="Pangilinan J.L."/>
            <person name="Peng Y."/>
            <person name="Rokas A."/>
            <person name="Rosa C.A."/>
            <person name="Scheuner C."/>
            <person name="Sibirny A.A."/>
            <person name="Slot J.C."/>
            <person name="Stielow J.B."/>
            <person name="Sun H."/>
            <person name="Kurtzman C.P."/>
            <person name="Blackwell M."/>
            <person name="Grigoriev I.V."/>
            <person name="Jeffries T.W."/>
        </authorList>
    </citation>
    <scope>NUCLEOTIDE SEQUENCE [LARGE SCALE GENOMIC DNA]</scope>
    <source>
        <strain evidence="11">ATCC 58044 / CBS 1984 / NCYC 433 / NRRL Y-366-8</strain>
    </source>
</reference>
<dbReference type="PANTHER" id="PTHR23081">
    <property type="entry name" value="RNA POLYMERASE II CTD PHOSPHATASE"/>
    <property type="match status" value="1"/>
</dbReference>
<dbReference type="Pfam" id="PF00533">
    <property type="entry name" value="BRCT"/>
    <property type="match status" value="1"/>
</dbReference>
<evidence type="ECO:0000313" key="10">
    <source>
        <dbReference type="EMBL" id="ODQ62602.1"/>
    </source>
</evidence>
<keyword evidence="11" id="KW-1185">Reference proteome</keyword>
<dbReference type="EC" id="3.1.3.16" evidence="6"/>
<dbReference type="STRING" id="683960.A0A1E3PCA8"/>
<feature type="compositionally biased region" description="Acidic residues" evidence="7">
    <location>
        <begin position="562"/>
        <end position="571"/>
    </location>
</feature>
<dbReference type="InterPro" id="IPR011947">
    <property type="entry name" value="FCP1_euk"/>
</dbReference>
<dbReference type="SMART" id="SM00577">
    <property type="entry name" value="CPDc"/>
    <property type="match status" value="1"/>
</dbReference>
<dbReference type="GO" id="GO:0005634">
    <property type="term" value="C:nucleus"/>
    <property type="evidence" value="ECO:0007669"/>
    <property type="project" value="UniProtKB-SubCell"/>
</dbReference>
<comment type="function">
    <text evidence="6">This promotes the activity of RNA polymerase II.</text>
</comment>
<dbReference type="CDD" id="cd17729">
    <property type="entry name" value="BRCT_CTDP1"/>
    <property type="match status" value="1"/>
</dbReference>
<name>A0A1E3PCA8_WICAA</name>
<dbReference type="Gene3D" id="1.10.287.10">
    <property type="entry name" value="S15/NS1, RNA-binding"/>
    <property type="match status" value="1"/>
</dbReference>
<dbReference type="PANTHER" id="PTHR23081:SF36">
    <property type="entry name" value="RNA POLYMERASE II SUBUNIT A C-TERMINAL DOMAIN PHOSPHATASE"/>
    <property type="match status" value="1"/>
</dbReference>
<dbReference type="InterPro" id="IPR039189">
    <property type="entry name" value="Fcp1"/>
</dbReference>
<feature type="region of interest" description="Disordered" evidence="7">
    <location>
        <begin position="508"/>
        <end position="571"/>
    </location>
</feature>
<evidence type="ECO:0000313" key="11">
    <source>
        <dbReference type="Proteomes" id="UP000094112"/>
    </source>
</evidence>
<dbReference type="GeneID" id="30203921"/>
<dbReference type="GO" id="GO:0008420">
    <property type="term" value="F:RNA polymerase II CTD heptapeptide repeat phosphatase activity"/>
    <property type="evidence" value="ECO:0007669"/>
    <property type="project" value="UniProtKB-UniRule"/>
</dbReference>
<feature type="domain" description="FCP1 homology" evidence="9">
    <location>
        <begin position="27"/>
        <end position="213"/>
    </location>
</feature>
<dbReference type="PROSITE" id="PS50969">
    <property type="entry name" value="FCP1"/>
    <property type="match status" value="1"/>
</dbReference>
<gene>
    <name evidence="10" type="ORF">WICANDRAFT_99028</name>
</gene>
<evidence type="ECO:0000256" key="7">
    <source>
        <dbReference type="SAM" id="MobiDB-lite"/>
    </source>
</evidence>
<evidence type="ECO:0000256" key="6">
    <source>
        <dbReference type="RuleBase" id="RU366066"/>
    </source>
</evidence>
<feature type="domain" description="BRCT" evidence="8">
    <location>
        <begin position="362"/>
        <end position="456"/>
    </location>
</feature>
<dbReference type="InterPro" id="IPR001357">
    <property type="entry name" value="BRCT_dom"/>
</dbReference>
<proteinExistence type="predicted"/>
<protein>
    <recommendedName>
        <fullName evidence="6">RNA polymerase II subunit A C-terminal domain phosphatase</fullName>
        <ecNumber evidence="6">3.1.3.16</ecNumber>
    </recommendedName>
</protein>
<accession>A0A1E3PCA8</accession>
<keyword evidence="2 6" id="KW-0378">Hydrolase</keyword>
<dbReference type="SUPFAM" id="SSF52113">
    <property type="entry name" value="BRCT domain"/>
    <property type="match status" value="1"/>
</dbReference>
<evidence type="ECO:0000259" key="9">
    <source>
        <dbReference type="PROSITE" id="PS50969"/>
    </source>
</evidence>
<dbReference type="EMBL" id="KV454208">
    <property type="protein sequence ID" value="ODQ62602.1"/>
    <property type="molecule type" value="Genomic_DNA"/>
</dbReference>
<dbReference type="InterPro" id="IPR036420">
    <property type="entry name" value="BRCT_dom_sf"/>
</dbReference>
<feature type="compositionally biased region" description="Basic and acidic residues" evidence="7">
    <location>
        <begin position="282"/>
        <end position="296"/>
    </location>
</feature>
<dbReference type="SUPFAM" id="SSF56784">
    <property type="entry name" value="HAD-like"/>
    <property type="match status" value="1"/>
</dbReference>
<sequence length="571" mass="65689">MSHGTSNLKISKNEAEKVEELMTKNMIKEKKLILVVDLDQTVIHATVDPTIGEWMRDPKNPNYPSLKDVQTFSLEEEPILPPNYSGPRPPTHTRWYYVKLRPGLEEFLKKISKIYELHIYTMGTRAYAKSIAKIIDPEGEYFADRILSRDESGSLTQKSLERLFPTDTSMVVIIDDRGDVWNWSDHLIKVVPFDFFVGIGDINSNFLPRQRSLLGPTKRRGSIAKLEEELIEKSQNTENTKELENLERKIEEIREEHQSKQDKDEEVELTEEQNAELMAARSSEREASLEQQKSDRPLAKLQKNLDKLAEVKENHGMERLLYDDDDELVGLEQALVDIHKEFYETLEQKKIHPDIQVLLPRMKQKVFEGLTFVFSGLFPVGNNINNESIVIWAKSFGATISSSIAYETTHVITKSPHTLKARLAKTMIPSVKIVHPNWLFDSMSNWRRSPEDEFEIKIQKNLSQKEVDAYKEKLAEQESKAKENGEIEELLEKEGDLLGGDMNWLDIDEEVEEFLNSDSEDEEEENNGGSNKRGLDSDSEDGEMKRRKQEDEDNTELMLGLDGDDEDGADE</sequence>
<dbReference type="PROSITE" id="PS50172">
    <property type="entry name" value="BRCT"/>
    <property type="match status" value="1"/>
</dbReference>
<dbReference type="NCBIfam" id="TIGR02250">
    <property type="entry name" value="FCP1_euk"/>
    <property type="match status" value="1"/>
</dbReference>
<evidence type="ECO:0000256" key="1">
    <source>
        <dbReference type="ARBA" id="ARBA00004123"/>
    </source>
</evidence>
<organism evidence="10 11">
    <name type="scientific">Wickerhamomyces anomalus (strain ATCC 58044 / CBS 1984 / NCYC 433 / NRRL Y-366-8)</name>
    <name type="common">Yeast</name>
    <name type="synonym">Hansenula anomala</name>
    <dbReference type="NCBI Taxonomy" id="683960"/>
    <lineage>
        <taxon>Eukaryota</taxon>
        <taxon>Fungi</taxon>
        <taxon>Dikarya</taxon>
        <taxon>Ascomycota</taxon>
        <taxon>Saccharomycotina</taxon>
        <taxon>Saccharomycetes</taxon>
        <taxon>Phaffomycetales</taxon>
        <taxon>Wickerhamomycetaceae</taxon>
        <taxon>Wickerhamomyces</taxon>
    </lineage>
</organism>
<comment type="catalytic activity">
    <reaction evidence="4 6">
        <text>O-phospho-L-seryl-[protein] + H2O = L-seryl-[protein] + phosphate</text>
        <dbReference type="Rhea" id="RHEA:20629"/>
        <dbReference type="Rhea" id="RHEA-COMP:9863"/>
        <dbReference type="Rhea" id="RHEA-COMP:11604"/>
        <dbReference type="ChEBI" id="CHEBI:15377"/>
        <dbReference type="ChEBI" id="CHEBI:29999"/>
        <dbReference type="ChEBI" id="CHEBI:43474"/>
        <dbReference type="ChEBI" id="CHEBI:83421"/>
        <dbReference type="EC" id="3.1.3.16"/>
    </reaction>
</comment>
<dbReference type="Pfam" id="PF03031">
    <property type="entry name" value="NIF"/>
    <property type="match status" value="1"/>
</dbReference>
<dbReference type="SMART" id="SM00292">
    <property type="entry name" value="BRCT"/>
    <property type="match status" value="1"/>
</dbReference>
<dbReference type="InterPro" id="IPR004274">
    <property type="entry name" value="FCP1_dom"/>
</dbReference>
<dbReference type="Gene3D" id="3.40.50.10190">
    <property type="entry name" value="BRCT domain"/>
    <property type="match status" value="1"/>
</dbReference>
<dbReference type="AlphaFoldDB" id="A0A1E3PCA8"/>
<evidence type="ECO:0000256" key="2">
    <source>
        <dbReference type="ARBA" id="ARBA00022801"/>
    </source>
</evidence>
<dbReference type="RefSeq" id="XP_019041809.1">
    <property type="nucleotide sequence ID" value="XM_019186675.1"/>
</dbReference>
<evidence type="ECO:0000256" key="4">
    <source>
        <dbReference type="ARBA" id="ARBA00047761"/>
    </source>
</evidence>
<dbReference type="OrthoDB" id="10249888at2759"/>
<evidence type="ECO:0000256" key="5">
    <source>
        <dbReference type="ARBA" id="ARBA00048336"/>
    </source>
</evidence>
<feature type="compositionally biased region" description="Acidic residues" evidence="7">
    <location>
        <begin position="508"/>
        <end position="526"/>
    </location>
</feature>
<dbReference type="InterPro" id="IPR036412">
    <property type="entry name" value="HAD-like_sf"/>
</dbReference>
<feature type="region of interest" description="Disordered" evidence="7">
    <location>
        <begin position="277"/>
        <end position="296"/>
    </location>
</feature>
<evidence type="ECO:0000256" key="3">
    <source>
        <dbReference type="ARBA" id="ARBA00023242"/>
    </source>
</evidence>
<dbReference type="GO" id="GO:0005829">
    <property type="term" value="C:cytosol"/>
    <property type="evidence" value="ECO:0007669"/>
    <property type="project" value="EnsemblFungi"/>
</dbReference>
<evidence type="ECO:0000259" key="8">
    <source>
        <dbReference type="PROSITE" id="PS50172"/>
    </source>
</evidence>
<keyword evidence="3 6" id="KW-0539">Nucleus</keyword>
<dbReference type="Proteomes" id="UP000094112">
    <property type="component" value="Unassembled WGS sequence"/>
</dbReference>
<comment type="catalytic activity">
    <reaction evidence="5 6">
        <text>O-phospho-L-threonyl-[protein] + H2O = L-threonyl-[protein] + phosphate</text>
        <dbReference type="Rhea" id="RHEA:47004"/>
        <dbReference type="Rhea" id="RHEA-COMP:11060"/>
        <dbReference type="Rhea" id="RHEA-COMP:11605"/>
        <dbReference type="ChEBI" id="CHEBI:15377"/>
        <dbReference type="ChEBI" id="CHEBI:30013"/>
        <dbReference type="ChEBI" id="CHEBI:43474"/>
        <dbReference type="ChEBI" id="CHEBI:61977"/>
        <dbReference type="EC" id="3.1.3.16"/>
    </reaction>
</comment>
<dbReference type="CDD" id="cd07521">
    <property type="entry name" value="HAD_FCP1-like"/>
    <property type="match status" value="1"/>
</dbReference>
<dbReference type="Gene3D" id="3.40.50.1000">
    <property type="entry name" value="HAD superfamily/HAD-like"/>
    <property type="match status" value="1"/>
</dbReference>
<comment type="subcellular location">
    <subcellularLocation>
        <location evidence="1 6">Nucleus</location>
    </subcellularLocation>
</comment>